<accession>A0A2M4DPN6</accession>
<keyword evidence="1" id="KW-1133">Transmembrane helix</keyword>
<reference evidence="2" key="1">
    <citation type="submission" date="2018-01" db="EMBL/GenBank/DDBJ databases">
        <title>An insight into the sialome of Amazonian anophelines.</title>
        <authorList>
            <person name="Ribeiro J.M."/>
            <person name="Scarpassa V."/>
            <person name="Calvo E."/>
        </authorList>
    </citation>
    <scope>NUCLEOTIDE SEQUENCE</scope>
</reference>
<sequence length="66" mass="7820">MRKRNTLRELFRSLFLISIHFDVLAIVTLLPSRRRRSSHTRRTYVRHHLPASTESEIVPAIIIFHG</sequence>
<evidence type="ECO:0000313" key="2">
    <source>
        <dbReference type="EMBL" id="MBW79546.1"/>
    </source>
</evidence>
<proteinExistence type="predicted"/>
<evidence type="ECO:0000256" key="1">
    <source>
        <dbReference type="SAM" id="Phobius"/>
    </source>
</evidence>
<keyword evidence="1" id="KW-0812">Transmembrane</keyword>
<organism evidence="2">
    <name type="scientific">Anopheles darlingi</name>
    <name type="common">Mosquito</name>
    <dbReference type="NCBI Taxonomy" id="43151"/>
    <lineage>
        <taxon>Eukaryota</taxon>
        <taxon>Metazoa</taxon>
        <taxon>Ecdysozoa</taxon>
        <taxon>Arthropoda</taxon>
        <taxon>Hexapoda</taxon>
        <taxon>Insecta</taxon>
        <taxon>Pterygota</taxon>
        <taxon>Neoptera</taxon>
        <taxon>Endopterygota</taxon>
        <taxon>Diptera</taxon>
        <taxon>Nematocera</taxon>
        <taxon>Culicoidea</taxon>
        <taxon>Culicidae</taxon>
        <taxon>Anophelinae</taxon>
        <taxon>Anopheles</taxon>
    </lineage>
</organism>
<name>A0A2M4DPN6_ANODA</name>
<protein>
    <submittedName>
        <fullName evidence="2">Putative secreted protein</fullName>
    </submittedName>
</protein>
<dbReference type="AlphaFoldDB" id="A0A2M4DPN6"/>
<dbReference type="EMBL" id="GGFL01015368">
    <property type="protein sequence ID" value="MBW79546.1"/>
    <property type="molecule type" value="Transcribed_RNA"/>
</dbReference>
<feature type="transmembrane region" description="Helical" evidence="1">
    <location>
        <begin position="12"/>
        <end position="32"/>
    </location>
</feature>
<keyword evidence="1" id="KW-0472">Membrane</keyword>